<dbReference type="RefSeq" id="WP_008539250.1">
    <property type="nucleotide sequence ID" value="NZ_JH601091.1"/>
</dbReference>
<dbReference type="InterPro" id="IPR018484">
    <property type="entry name" value="FGGY_N"/>
</dbReference>
<organism evidence="5 6">
    <name type="scientific">Megamonas funiformis YIT 11815</name>
    <dbReference type="NCBI Taxonomy" id="742816"/>
    <lineage>
        <taxon>Bacteria</taxon>
        <taxon>Bacillati</taxon>
        <taxon>Bacillota</taxon>
        <taxon>Negativicutes</taxon>
        <taxon>Selenomonadales</taxon>
        <taxon>Selenomonadaceae</taxon>
        <taxon>Megamonas</taxon>
    </lineage>
</organism>
<gene>
    <name evidence="5" type="ORF">HMPREF9454_01772</name>
</gene>
<dbReference type="EMBL" id="ADMB01000080">
    <property type="protein sequence ID" value="EHR35528.1"/>
    <property type="molecule type" value="Genomic_DNA"/>
</dbReference>
<sequence length="184" mass="20197">MRATKQTQQIAKQISPQRFYEITGHRLSPSYGGQKLMWIKDNEPHIYAKTYKMLNAKDFIILKLTNQFVTEYSDASSTCLMDLNKLCWSDELLNIMGIDKQKMPKLLKSTDITGYITNTASELTGLCPNTPVVCGGGDGVCAAVGTGCIKEGIAHSSIGTSSWISITTKNLFSPKIKALLIGLI</sequence>
<evidence type="ECO:0000256" key="1">
    <source>
        <dbReference type="ARBA" id="ARBA00009156"/>
    </source>
</evidence>
<feature type="domain" description="Carbohydrate kinase FGGY N-terminal" evidence="4">
    <location>
        <begin position="2"/>
        <end position="145"/>
    </location>
</feature>
<dbReference type="Pfam" id="PF00370">
    <property type="entry name" value="FGGY_N"/>
    <property type="match status" value="1"/>
</dbReference>
<evidence type="ECO:0000313" key="6">
    <source>
        <dbReference type="Proteomes" id="UP000005963"/>
    </source>
</evidence>
<keyword evidence="3" id="KW-0418">Kinase</keyword>
<reference evidence="5 6" key="1">
    <citation type="submission" date="2012-01" db="EMBL/GenBank/DDBJ databases">
        <title>The Genome Sequence of Megamonas funiformis YIT 11815.</title>
        <authorList>
            <consortium name="The Broad Institute Genome Sequencing Platform"/>
            <person name="Earl A."/>
            <person name="Ward D."/>
            <person name="Feldgarden M."/>
            <person name="Gevers D."/>
            <person name="Morotomi M."/>
            <person name="Young S.K."/>
            <person name="Zeng Q."/>
            <person name="Gargeya S."/>
            <person name="Fitzgerald M."/>
            <person name="Haas B."/>
            <person name="Abouelleil A."/>
            <person name="Alvarado L."/>
            <person name="Arachchi H.M."/>
            <person name="Berlin A."/>
            <person name="Chapman S.B."/>
            <person name="Gearin G."/>
            <person name="Goldberg J."/>
            <person name="Griggs A."/>
            <person name="Gujja S."/>
            <person name="Hansen M."/>
            <person name="Heiman D."/>
            <person name="Howarth C."/>
            <person name="Larimer J."/>
            <person name="Lui A."/>
            <person name="MacDonald P.J.P."/>
            <person name="McCowen C."/>
            <person name="Montmayeur A."/>
            <person name="Murphy C."/>
            <person name="Neiman D."/>
            <person name="Pearson M."/>
            <person name="Priest M."/>
            <person name="Roberts A."/>
            <person name="Saif S."/>
            <person name="Shea T."/>
            <person name="Sisk P."/>
            <person name="Stolte C."/>
            <person name="Sykes S."/>
            <person name="Wortman J."/>
            <person name="Nusbaum C."/>
            <person name="Birren B."/>
        </authorList>
    </citation>
    <scope>NUCLEOTIDE SEQUENCE [LARGE SCALE GENOMIC DNA]</scope>
    <source>
        <strain evidence="5 6">YIT 11815</strain>
    </source>
</reference>
<dbReference type="SUPFAM" id="SSF53067">
    <property type="entry name" value="Actin-like ATPase domain"/>
    <property type="match status" value="1"/>
</dbReference>
<proteinExistence type="inferred from homology"/>
<dbReference type="GeneID" id="93326859"/>
<dbReference type="Gene3D" id="3.30.420.40">
    <property type="match status" value="1"/>
</dbReference>
<dbReference type="PANTHER" id="PTHR43095">
    <property type="entry name" value="SUGAR KINASE"/>
    <property type="match status" value="1"/>
</dbReference>
<dbReference type="PANTHER" id="PTHR43095:SF5">
    <property type="entry name" value="XYLULOSE KINASE"/>
    <property type="match status" value="1"/>
</dbReference>
<comment type="similarity">
    <text evidence="1">Belongs to the FGGY kinase family.</text>
</comment>
<protein>
    <recommendedName>
        <fullName evidence="4">Carbohydrate kinase FGGY N-terminal domain-containing protein</fullName>
    </recommendedName>
</protein>
<comment type="caution">
    <text evidence="5">The sequence shown here is derived from an EMBL/GenBank/DDBJ whole genome shotgun (WGS) entry which is preliminary data.</text>
</comment>
<name>A0ABN0EGX5_9FIRM</name>
<evidence type="ECO:0000259" key="4">
    <source>
        <dbReference type="Pfam" id="PF00370"/>
    </source>
</evidence>
<evidence type="ECO:0000256" key="3">
    <source>
        <dbReference type="ARBA" id="ARBA00022777"/>
    </source>
</evidence>
<dbReference type="InterPro" id="IPR043129">
    <property type="entry name" value="ATPase_NBD"/>
</dbReference>
<evidence type="ECO:0000256" key="2">
    <source>
        <dbReference type="ARBA" id="ARBA00022679"/>
    </source>
</evidence>
<keyword evidence="2" id="KW-0808">Transferase</keyword>
<accession>A0ABN0EGX5</accession>
<keyword evidence="6" id="KW-1185">Reference proteome</keyword>
<evidence type="ECO:0000313" key="5">
    <source>
        <dbReference type="EMBL" id="EHR35528.1"/>
    </source>
</evidence>
<dbReference type="InterPro" id="IPR050406">
    <property type="entry name" value="FGGY_Carb_Kinase"/>
</dbReference>
<dbReference type="Proteomes" id="UP000005963">
    <property type="component" value="Unassembled WGS sequence"/>
</dbReference>